<dbReference type="EMBL" id="CP002608">
    <property type="protein sequence ID" value="AEB41534.1"/>
    <property type="molecule type" value="Genomic_DNA"/>
</dbReference>
<dbReference type="RefSeq" id="WP_013712612.1">
    <property type="nucleotide sequence ID" value="NC_015408.1"/>
</dbReference>
<name>A0AA34WHX6_CHLPE</name>
<evidence type="ECO:0008006" key="4">
    <source>
        <dbReference type="Google" id="ProtNLM"/>
    </source>
</evidence>
<dbReference type="AlphaFoldDB" id="A0AA34WHX6"/>
<evidence type="ECO:0000256" key="1">
    <source>
        <dbReference type="SAM" id="MobiDB-lite"/>
    </source>
</evidence>
<reference evidence="2 3" key="1">
    <citation type="journal article" date="2011" name="J. Bacteriol.">
        <title>Genome sequence of the obligate intracellular animal pathogen Chlamydia pecorum E58.</title>
        <authorList>
            <person name="Mojica S."/>
            <person name="Huot Creasy H."/>
            <person name="Daugherty S."/>
            <person name="Read T.D."/>
            <person name="Kim T."/>
            <person name="Kaltenboeck B."/>
            <person name="Bavoil P."/>
            <person name="Myers G.S."/>
        </authorList>
    </citation>
    <scope>NUCLEOTIDE SEQUENCE [LARGE SCALE GENOMIC DNA]</scope>
    <source>
        <strain evidence="2 3">E58</strain>
    </source>
</reference>
<organism evidence="2 3">
    <name type="scientific">Chlamydia pecorum (strain ATCC VR-628 / DSM 29919 / E58)</name>
    <name type="common">Chlamydophila pecorum</name>
    <dbReference type="NCBI Taxonomy" id="331635"/>
    <lineage>
        <taxon>Bacteria</taxon>
        <taxon>Pseudomonadati</taxon>
        <taxon>Chlamydiota</taxon>
        <taxon>Chlamydiia</taxon>
        <taxon>Chlamydiales</taxon>
        <taxon>Chlamydiaceae</taxon>
        <taxon>Chlamydia/Chlamydophila group</taxon>
        <taxon>Chlamydia</taxon>
    </lineage>
</organism>
<feature type="region of interest" description="Disordered" evidence="1">
    <location>
        <begin position="32"/>
        <end position="68"/>
    </location>
</feature>
<dbReference type="Proteomes" id="UP000008305">
    <property type="component" value="Chromosome"/>
</dbReference>
<evidence type="ECO:0000313" key="3">
    <source>
        <dbReference type="Proteomes" id="UP000008305"/>
    </source>
</evidence>
<evidence type="ECO:0000313" key="2">
    <source>
        <dbReference type="EMBL" id="AEB41534.1"/>
    </source>
</evidence>
<dbReference type="KEGG" id="cpm:G5S_0560"/>
<proteinExistence type="predicted"/>
<protein>
    <recommendedName>
        <fullName evidence="4">FeoB-associated Cys-rich membrane protein</fullName>
    </recommendedName>
</protein>
<gene>
    <name evidence="2" type="ordered locus">G5S_0560</name>
</gene>
<accession>A0AA34WHX6</accession>
<sequence>MTLFFLVCIATVLIALGIGVLLLGSYLLGRPLSKGCGKTDCCKNRNPKPTSKESPPHDNDNTPPSTSS</sequence>
<feature type="compositionally biased region" description="Basic and acidic residues" evidence="1">
    <location>
        <begin position="50"/>
        <end position="60"/>
    </location>
</feature>
<dbReference type="GeneID" id="99719060"/>
<keyword evidence="3" id="KW-1185">Reference proteome</keyword>